<dbReference type="SUPFAM" id="SSF51735">
    <property type="entry name" value="NAD(P)-binding Rossmann-fold domains"/>
    <property type="match status" value="1"/>
</dbReference>
<organism evidence="2 3">
    <name type="scientific">Agrocybe pediades</name>
    <dbReference type="NCBI Taxonomy" id="84607"/>
    <lineage>
        <taxon>Eukaryota</taxon>
        <taxon>Fungi</taxon>
        <taxon>Dikarya</taxon>
        <taxon>Basidiomycota</taxon>
        <taxon>Agaricomycotina</taxon>
        <taxon>Agaricomycetes</taxon>
        <taxon>Agaricomycetidae</taxon>
        <taxon>Agaricales</taxon>
        <taxon>Agaricineae</taxon>
        <taxon>Strophariaceae</taxon>
        <taxon>Agrocybe</taxon>
    </lineage>
</organism>
<sequence>MRWTVRMLIKDQKTKVPPVVTTDLTGKTVVVIGANTGIGFEATKHFARMNPRKLILACRNKEKGEAALAEINRETGCKTAELRLVDLSDFNSVRSFARTFEEKHDRLDILLESAAVSPVSTKPEFTKNGWELGFQVNDLSPAYLALLLVPRMLDTAKRYNTIPRITLVTSELHYWTEFKTEWLESPDALRKFGHKDMLKEKLKMDRYPQTKLIDLFFARALSDRLPKGSNVIVNCATPGYCYSALDRNIAGFQKVIIAGLRKALARSTEEGSRQFVWAAVGPAPGEKYRVEELQGAYISLHSVREPSDYVISDQGRWAQNKLFASFHIKDLRVHGEN</sequence>
<protein>
    <submittedName>
        <fullName evidence="2">Uncharacterized protein</fullName>
    </submittedName>
</protein>
<gene>
    <name evidence="2" type="ORF">D9613_012358</name>
</gene>
<dbReference type="Gene3D" id="3.40.50.720">
    <property type="entry name" value="NAD(P)-binding Rossmann-like Domain"/>
    <property type="match status" value="1"/>
</dbReference>
<keyword evidence="1" id="KW-0560">Oxidoreductase</keyword>
<dbReference type="InterPro" id="IPR036291">
    <property type="entry name" value="NAD(P)-bd_dom_sf"/>
</dbReference>
<evidence type="ECO:0000313" key="3">
    <source>
        <dbReference type="Proteomes" id="UP000521872"/>
    </source>
</evidence>
<evidence type="ECO:0000256" key="1">
    <source>
        <dbReference type="ARBA" id="ARBA00023002"/>
    </source>
</evidence>
<accession>A0A8H4QRX8</accession>
<dbReference type="PANTHER" id="PTHR43157:SF31">
    <property type="entry name" value="PHOSPHATIDYLINOSITOL-GLYCAN BIOSYNTHESIS CLASS F PROTEIN"/>
    <property type="match status" value="1"/>
</dbReference>
<dbReference type="EMBL" id="JAACJL010000033">
    <property type="protein sequence ID" value="KAF4615771.1"/>
    <property type="molecule type" value="Genomic_DNA"/>
</dbReference>
<dbReference type="PRINTS" id="PR00081">
    <property type="entry name" value="GDHRDH"/>
</dbReference>
<reference evidence="2 3" key="1">
    <citation type="submission" date="2019-12" db="EMBL/GenBank/DDBJ databases">
        <authorList>
            <person name="Floudas D."/>
            <person name="Bentzer J."/>
            <person name="Ahren D."/>
            <person name="Johansson T."/>
            <person name="Persson P."/>
            <person name="Tunlid A."/>
        </authorList>
    </citation>
    <scope>NUCLEOTIDE SEQUENCE [LARGE SCALE GENOMIC DNA]</scope>
    <source>
        <strain evidence="2 3">CBS 102.39</strain>
    </source>
</reference>
<evidence type="ECO:0000313" key="2">
    <source>
        <dbReference type="EMBL" id="KAF4615771.1"/>
    </source>
</evidence>
<comment type="caution">
    <text evidence="2">The sequence shown here is derived from an EMBL/GenBank/DDBJ whole genome shotgun (WGS) entry which is preliminary data.</text>
</comment>
<name>A0A8H4QRX8_9AGAR</name>
<dbReference type="PANTHER" id="PTHR43157">
    <property type="entry name" value="PHOSPHATIDYLINOSITOL-GLYCAN BIOSYNTHESIS CLASS F PROTEIN-RELATED"/>
    <property type="match status" value="1"/>
</dbReference>
<proteinExistence type="predicted"/>
<dbReference type="Proteomes" id="UP000521872">
    <property type="component" value="Unassembled WGS sequence"/>
</dbReference>
<keyword evidence="3" id="KW-1185">Reference proteome</keyword>
<dbReference type="GO" id="GO:0016491">
    <property type="term" value="F:oxidoreductase activity"/>
    <property type="evidence" value="ECO:0007669"/>
    <property type="project" value="UniProtKB-KW"/>
</dbReference>
<dbReference type="Pfam" id="PF00106">
    <property type="entry name" value="adh_short"/>
    <property type="match status" value="1"/>
</dbReference>
<dbReference type="AlphaFoldDB" id="A0A8H4QRX8"/>
<dbReference type="InterPro" id="IPR002347">
    <property type="entry name" value="SDR_fam"/>
</dbReference>